<dbReference type="Pfam" id="PF02810">
    <property type="entry name" value="SEC-C"/>
    <property type="match status" value="1"/>
</dbReference>
<protein>
    <submittedName>
        <fullName evidence="1">SEC-C motif domain protein</fullName>
    </submittedName>
</protein>
<evidence type="ECO:0000313" key="1">
    <source>
        <dbReference type="EMBL" id="ADV54298.1"/>
    </source>
</evidence>
<dbReference type="EMBL" id="CP002457">
    <property type="protein sequence ID" value="ADV54298.1"/>
    <property type="molecule type" value="Genomic_DNA"/>
</dbReference>
<dbReference type="KEGG" id="shp:Sput200_1842"/>
<dbReference type="Proteomes" id="UP000008209">
    <property type="component" value="Chromosome"/>
</dbReference>
<accession>E6XJR1</accession>
<dbReference type="Gene3D" id="3.10.450.50">
    <property type="match status" value="1"/>
</dbReference>
<dbReference type="InterPro" id="IPR004027">
    <property type="entry name" value="SEC_C_motif"/>
</dbReference>
<evidence type="ECO:0000313" key="2">
    <source>
        <dbReference type="Proteomes" id="UP000008209"/>
    </source>
</evidence>
<gene>
    <name evidence="1" type="ordered locus">Sput200_1842</name>
</gene>
<name>E6XJR1_SHEP2</name>
<dbReference type="SUPFAM" id="SSF103642">
    <property type="entry name" value="Sec-C motif"/>
    <property type="match status" value="1"/>
</dbReference>
<dbReference type="AlphaFoldDB" id="E6XJR1"/>
<sequence length="281" mass="32625">MFEFKHLCKCKYDDLTIDALLAINHRDYSNVIKIVERATNFLRKEKALTQVEEELNELYVLNLHFQLLSSVSLYWREIEMEQYYQSWWNLQDALDSIRRIKKFGYGAGQAAKFFEEQLSSLEKIYPYKLFSSMGVIVECYECSICGSDMDSDECVHLKGELYAGEMALAVAKNIKYIDHIALVEDPKNKRLVIAPDDSSPVFNIFKLLVKGFDKQLKPLGFSRTVITEFMRPNENWVKLGRNSKCFCGSGKKYKKCCENQSRMKQMHVDFIGQSIFALTSI</sequence>
<proteinExistence type="predicted"/>
<dbReference type="PATRIC" id="fig|399804.5.peg.1899"/>
<dbReference type="OrthoDB" id="9816539at2"/>
<dbReference type="HOGENOM" id="CLU_983270_0_0_6"/>
<organism evidence="1 2">
    <name type="scientific">Shewanella putrefaciens (strain 200)</name>
    <dbReference type="NCBI Taxonomy" id="399804"/>
    <lineage>
        <taxon>Bacteria</taxon>
        <taxon>Pseudomonadati</taxon>
        <taxon>Pseudomonadota</taxon>
        <taxon>Gammaproteobacteria</taxon>
        <taxon>Alteromonadales</taxon>
        <taxon>Shewanellaceae</taxon>
        <taxon>Shewanella</taxon>
    </lineage>
</organism>
<reference evidence="1 2" key="1">
    <citation type="submission" date="2011-01" db="EMBL/GenBank/DDBJ databases">
        <title>Complete sequence of Shewanella putrefaciens 200.</title>
        <authorList>
            <consortium name="US DOE Joint Genome Institute"/>
            <person name="Lucas S."/>
            <person name="Copeland A."/>
            <person name="Lapidus A."/>
            <person name="Cheng J.-F."/>
            <person name="Bruce D."/>
            <person name="Goodwin L."/>
            <person name="Pitluck S."/>
            <person name="Munk A.C."/>
            <person name="Detter J.C."/>
            <person name="Han C."/>
            <person name="Tapia R."/>
            <person name="Land M."/>
            <person name="Hauser L."/>
            <person name="Chang Y.-J."/>
            <person name="Jeffries C."/>
            <person name="Kyrpides N."/>
            <person name="Ivanova N."/>
            <person name="Mikhailova N."/>
            <person name="Kolker E."/>
            <person name="Lawrence C."/>
            <person name="McCue L.A."/>
            <person name="DiChristina T."/>
            <person name="Nealson K."/>
            <person name="Fredrickson J.K."/>
            <person name="Woyke T."/>
        </authorList>
    </citation>
    <scope>NUCLEOTIDE SEQUENCE [LARGE SCALE GENOMIC DNA]</scope>
    <source>
        <strain evidence="1 2">200</strain>
    </source>
</reference>